<evidence type="ECO:0000313" key="2">
    <source>
        <dbReference type="EMBL" id="SFH76834.1"/>
    </source>
</evidence>
<evidence type="ECO:0000313" key="3">
    <source>
        <dbReference type="Proteomes" id="UP000199140"/>
    </source>
</evidence>
<dbReference type="Proteomes" id="UP000199140">
    <property type="component" value="Unassembled WGS sequence"/>
</dbReference>
<protein>
    <submittedName>
        <fullName evidence="2">Uncharacterized protein</fullName>
    </submittedName>
</protein>
<comment type="caution">
    <text evidence="2">The sequence shown here is derived from an EMBL/GenBank/DDBJ whole genome shotgun (WGS) entry which is preliminary data.</text>
</comment>
<reference evidence="2 3" key="1">
    <citation type="submission" date="2016-10" db="EMBL/GenBank/DDBJ databases">
        <authorList>
            <person name="Varghese N."/>
            <person name="Submissions S."/>
        </authorList>
    </citation>
    <scope>NUCLEOTIDE SEQUENCE [LARGE SCALE GENOMIC DNA]</scope>
    <source>
        <strain evidence="2 3">CBMB27</strain>
    </source>
</reference>
<name>A0AAE8HYF5_9HYPH</name>
<sequence>MKRFFCLYRRVRGNPLIRLAVRRGLPAANDLVTADAQIATLAPHVDAAFYASWYGITADPVRDYLVRGWREGRDPRPDFDSAAYLADRPYLARAGINPFLHALTRRRARAGGEGGGAGGAAGAAGAPLPKPDTARAERLARRLVDGAFYLANNPDLAAAGVDPVDHYMASGWREGREPAPQFDTLAYCLTRGLTFATQNPLVHYVRNGGPARPDPDAALALRMETLTPYFDAAHYRQRLPGPQAEALAGASDAALLRHYVTEGWRARVSPRPDFDPAGFVQARAGSRAVGDDPFFRYVAETRLSGG</sequence>
<evidence type="ECO:0000256" key="1">
    <source>
        <dbReference type="SAM" id="MobiDB-lite"/>
    </source>
</evidence>
<dbReference type="EMBL" id="FOPK01000059">
    <property type="protein sequence ID" value="SFH76834.1"/>
    <property type="molecule type" value="Genomic_DNA"/>
</dbReference>
<dbReference type="AlphaFoldDB" id="A0AAE8HYF5"/>
<feature type="compositionally biased region" description="Gly residues" evidence="1">
    <location>
        <begin position="111"/>
        <end position="122"/>
    </location>
</feature>
<accession>A0AAE8HYF5</accession>
<proteinExistence type="predicted"/>
<feature type="region of interest" description="Disordered" evidence="1">
    <location>
        <begin position="110"/>
        <end position="129"/>
    </location>
</feature>
<gene>
    <name evidence="2" type="ORF">SAMN05192567_15911</name>
</gene>
<organism evidence="2 3">
    <name type="scientific">Methylobacterium phyllosphaerae</name>
    <dbReference type="NCBI Taxonomy" id="418223"/>
    <lineage>
        <taxon>Bacteria</taxon>
        <taxon>Pseudomonadati</taxon>
        <taxon>Pseudomonadota</taxon>
        <taxon>Alphaproteobacteria</taxon>
        <taxon>Hyphomicrobiales</taxon>
        <taxon>Methylobacteriaceae</taxon>
        <taxon>Methylobacterium</taxon>
    </lineage>
</organism>
<feature type="non-terminal residue" evidence="2">
    <location>
        <position position="306"/>
    </location>
</feature>